<keyword evidence="3" id="KW-1185">Reference proteome</keyword>
<reference evidence="1" key="2">
    <citation type="submission" date="2019-06" db="EMBL/GenBank/DDBJ databases">
        <title>Genomics analysis of Aphanomyces spp. identifies a new class of oomycete effector associated with host adaptation.</title>
        <authorList>
            <person name="Gaulin E."/>
        </authorList>
    </citation>
    <scope>NUCLEOTIDE SEQUENCE</scope>
    <source>
        <strain evidence="1">CBS 578.67</strain>
    </source>
</reference>
<evidence type="ECO:0000313" key="2">
    <source>
        <dbReference type="EMBL" id="VFT88330.1"/>
    </source>
</evidence>
<dbReference type="AlphaFoldDB" id="A0A485KT49"/>
<dbReference type="EMBL" id="VJMH01005283">
    <property type="protein sequence ID" value="KAF0697886.1"/>
    <property type="molecule type" value="Genomic_DNA"/>
</dbReference>
<organism evidence="2 3">
    <name type="scientific">Aphanomyces stellatus</name>
    <dbReference type="NCBI Taxonomy" id="120398"/>
    <lineage>
        <taxon>Eukaryota</taxon>
        <taxon>Sar</taxon>
        <taxon>Stramenopiles</taxon>
        <taxon>Oomycota</taxon>
        <taxon>Saprolegniomycetes</taxon>
        <taxon>Saprolegniales</taxon>
        <taxon>Verrucalvaceae</taxon>
        <taxon>Aphanomyces</taxon>
    </lineage>
</organism>
<evidence type="ECO:0000313" key="3">
    <source>
        <dbReference type="Proteomes" id="UP000332933"/>
    </source>
</evidence>
<protein>
    <submittedName>
        <fullName evidence="2">Aste57867_11469 protein</fullName>
    </submittedName>
</protein>
<evidence type="ECO:0000313" key="1">
    <source>
        <dbReference type="EMBL" id="KAF0697886.1"/>
    </source>
</evidence>
<dbReference type="Proteomes" id="UP000332933">
    <property type="component" value="Unassembled WGS sequence"/>
</dbReference>
<accession>A0A485KT49</accession>
<dbReference type="OrthoDB" id="10614886at2759"/>
<name>A0A485KT49_9STRA</name>
<reference evidence="2 3" key="1">
    <citation type="submission" date="2019-03" db="EMBL/GenBank/DDBJ databases">
        <authorList>
            <person name="Gaulin E."/>
            <person name="Dumas B."/>
        </authorList>
    </citation>
    <scope>NUCLEOTIDE SEQUENCE [LARGE SCALE GENOMIC DNA]</scope>
    <source>
        <strain evidence="2">CBS 568.67</strain>
    </source>
</reference>
<gene>
    <name evidence="2" type="primary">Aste57867_11469</name>
    <name evidence="1" type="ORF">As57867_011426</name>
    <name evidence="2" type="ORF">ASTE57867_11469</name>
</gene>
<sequence length="173" mass="19912">MANFAARQIRYQDMVSTGAVFFESILRILPYKEFFWCWGTSFEVAIANELRQSAIGQSWLTSVSSDSKCSILDEVSYWKSNRIERLTTQWQNYKSIGAVNTYSVENALGTAYEFTLHYTNMSFRLPKQTTYKMYWGLANDFFAITQNDSTVGGQSLVRSSPNFAFANTTMQYF</sequence>
<dbReference type="EMBL" id="CAADRA010005304">
    <property type="protein sequence ID" value="VFT88330.1"/>
    <property type="molecule type" value="Genomic_DNA"/>
</dbReference>
<proteinExistence type="predicted"/>